<dbReference type="SUPFAM" id="SSF51322">
    <property type="entry name" value="Cyanovirin-N"/>
    <property type="match status" value="1"/>
</dbReference>
<keyword evidence="4" id="KW-1185">Reference proteome</keyword>
<organism evidence="3 4">
    <name type="scientific">Sordaria brevicollis</name>
    <dbReference type="NCBI Taxonomy" id="83679"/>
    <lineage>
        <taxon>Eukaryota</taxon>
        <taxon>Fungi</taxon>
        <taxon>Dikarya</taxon>
        <taxon>Ascomycota</taxon>
        <taxon>Pezizomycotina</taxon>
        <taxon>Sordariomycetes</taxon>
        <taxon>Sordariomycetidae</taxon>
        <taxon>Sordariales</taxon>
        <taxon>Sordariaceae</taxon>
        <taxon>Sordaria</taxon>
    </lineage>
</organism>
<evidence type="ECO:0000256" key="1">
    <source>
        <dbReference type="SAM" id="SignalP"/>
    </source>
</evidence>
<name>A0AAE0UB70_SORBR</name>
<feature type="domain" description="Cyanovirin-N" evidence="2">
    <location>
        <begin position="49"/>
        <end position="140"/>
    </location>
</feature>
<reference evidence="3" key="1">
    <citation type="journal article" date="2023" name="Mol. Phylogenet. Evol.">
        <title>Genome-scale phylogeny and comparative genomics of the fungal order Sordariales.</title>
        <authorList>
            <person name="Hensen N."/>
            <person name="Bonometti L."/>
            <person name="Westerberg I."/>
            <person name="Brannstrom I.O."/>
            <person name="Guillou S."/>
            <person name="Cros-Aarteil S."/>
            <person name="Calhoun S."/>
            <person name="Haridas S."/>
            <person name="Kuo A."/>
            <person name="Mondo S."/>
            <person name="Pangilinan J."/>
            <person name="Riley R."/>
            <person name="LaButti K."/>
            <person name="Andreopoulos B."/>
            <person name="Lipzen A."/>
            <person name="Chen C."/>
            <person name="Yan M."/>
            <person name="Daum C."/>
            <person name="Ng V."/>
            <person name="Clum A."/>
            <person name="Steindorff A."/>
            <person name="Ohm R.A."/>
            <person name="Martin F."/>
            <person name="Silar P."/>
            <person name="Natvig D.O."/>
            <person name="Lalanne C."/>
            <person name="Gautier V."/>
            <person name="Ament-Velasquez S.L."/>
            <person name="Kruys A."/>
            <person name="Hutchinson M.I."/>
            <person name="Powell A.J."/>
            <person name="Barry K."/>
            <person name="Miller A.N."/>
            <person name="Grigoriev I.V."/>
            <person name="Debuchy R."/>
            <person name="Gladieux P."/>
            <person name="Hiltunen Thoren M."/>
            <person name="Johannesson H."/>
        </authorList>
    </citation>
    <scope>NUCLEOTIDE SEQUENCE</scope>
    <source>
        <strain evidence="3">FGSC 1904</strain>
    </source>
</reference>
<keyword evidence="1" id="KW-0732">Signal</keyword>
<dbReference type="Proteomes" id="UP001281003">
    <property type="component" value="Unassembled WGS sequence"/>
</dbReference>
<gene>
    <name evidence="3" type="ORF">B0T20DRAFT_229672</name>
</gene>
<dbReference type="InterPro" id="IPR011058">
    <property type="entry name" value="Cyanovirin-N"/>
</dbReference>
<sequence>MIDTARLASSALRGITLFALMTSSLLSVSAQQHPNGGYASNCIFTGATLRQEHWLGCECLNDDVAIFGYNYTWLDLNFCVGNRNGTLESYDSGNYTKTCRNCRIYNNLRTIYLNCLCPDMAHELRNSSLDLNTTLYNVNGCAGCYNHMGNKTWDGPIPSSSDVMGTLLDTFS</sequence>
<proteinExistence type="predicted"/>
<feature type="chain" id="PRO_5041920228" description="Cyanovirin-N domain-containing protein" evidence="1">
    <location>
        <begin position="31"/>
        <end position="172"/>
    </location>
</feature>
<dbReference type="AlphaFoldDB" id="A0AAE0UB70"/>
<accession>A0AAE0UB70</accession>
<reference evidence="3" key="2">
    <citation type="submission" date="2023-07" db="EMBL/GenBank/DDBJ databases">
        <authorList>
            <consortium name="Lawrence Berkeley National Laboratory"/>
            <person name="Haridas S."/>
            <person name="Hensen N."/>
            <person name="Bonometti L."/>
            <person name="Westerberg I."/>
            <person name="Brannstrom I.O."/>
            <person name="Guillou S."/>
            <person name="Cros-Aarteil S."/>
            <person name="Calhoun S."/>
            <person name="Kuo A."/>
            <person name="Mondo S."/>
            <person name="Pangilinan J."/>
            <person name="Riley R."/>
            <person name="LaButti K."/>
            <person name="Andreopoulos B."/>
            <person name="Lipzen A."/>
            <person name="Chen C."/>
            <person name="Yanf M."/>
            <person name="Daum C."/>
            <person name="Ng V."/>
            <person name="Clum A."/>
            <person name="Steindorff A."/>
            <person name="Ohm R."/>
            <person name="Martin F."/>
            <person name="Silar P."/>
            <person name="Natvig D."/>
            <person name="Lalanne C."/>
            <person name="Gautier V."/>
            <person name="Ament-velasquez S.L."/>
            <person name="Kruys A."/>
            <person name="Hutchinson M.I."/>
            <person name="Powell A.J."/>
            <person name="Barry K."/>
            <person name="Miller A.N."/>
            <person name="Grigoriev I.V."/>
            <person name="Debuchy R."/>
            <person name="Gladieux P."/>
            <person name="Thoren M.H."/>
            <person name="Johannesson H."/>
        </authorList>
    </citation>
    <scope>NUCLEOTIDE SEQUENCE</scope>
    <source>
        <strain evidence="3">FGSC 1904</strain>
    </source>
</reference>
<feature type="signal peptide" evidence="1">
    <location>
        <begin position="1"/>
        <end position="30"/>
    </location>
</feature>
<evidence type="ECO:0000313" key="3">
    <source>
        <dbReference type="EMBL" id="KAK3397716.1"/>
    </source>
</evidence>
<evidence type="ECO:0000259" key="2">
    <source>
        <dbReference type="Pfam" id="PF08881"/>
    </source>
</evidence>
<dbReference type="EMBL" id="JAUTDP010000007">
    <property type="protein sequence ID" value="KAK3397716.1"/>
    <property type="molecule type" value="Genomic_DNA"/>
</dbReference>
<dbReference type="InterPro" id="IPR036673">
    <property type="entry name" value="Cyanovirin-N_sf"/>
</dbReference>
<evidence type="ECO:0000313" key="4">
    <source>
        <dbReference type="Proteomes" id="UP001281003"/>
    </source>
</evidence>
<protein>
    <recommendedName>
        <fullName evidence="2">Cyanovirin-N domain-containing protein</fullName>
    </recommendedName>
</protein>
<dbReference type="Pfam" id="PF08881">
    <property type="entry name" value="CVNH"/>
    <property type="match status" value="1"/>
</dbReference>
<comment type="caution">
    <text evidence="3">The sequence shown here is derived from an EMBL/GenBank/DDBJ whole genome shotgun (WGS) entry which is preliminary data.</text>
</comment>
<dbReference type="Gene3D" id="2.30.60.10">
    <property type="entry name" value="Cyanovirin-N"/>
    <property type="match status" value="1"/>
</dbReference>